<dbReference type="PANTHER" id="PTHR42885">
    <property type="entry name" value="HISTIDINOL-PHOSPHATE AMINOTRANSFERASE-RELATED"/>
    <property type="match status" value="1"/>
</dbReference>
<dbReference type="InterPro" id="IPR015422">
    <property type="entry name" value="PyrdxlP-dep_Trfase_small"/>
</dbReference>
<dbReference type="CDD" id="cd02523">
    <property type="entry name" value="PC_cytidylyltransferase"/>
    <property type="match status" value="1"/>
</dbReference>
<dbReference type="SUPFAM" id="SSF53383">
    <property type="entry name" value="PLP-dependent transferases"/>
    <property type="match status" value="1"/>
</dbReference>
<dbReference type="Gene3D" id="3.40.640.10">
    <property type="entry name" value="Type I PLP-dependent aspartate aminotransferase-like (Major domain)"/>
    <property type="match status" value="1"/>
</dbReference>
<sequence>MQALILAAGMGNRLRPLSAKIPKALVEVNGKPILFNALDILQRQGIKKTHIVLGYLGDIIKEKVGNNWQGMEINYILNEEYDKTNNIYSLWMAHEVLNEDTILMECDIYFEEALVNRLLTQNLENRVVVDNFKAGMDGTVVEINDKGEIKRLITSEDQGINFDYSDKYKTVNIYLFTKDFLQKYFLPNLELYIKTQSTNKYYELLLSVFISMRNPILYATVINDIKWLEIDDFSDLKKAEILFADPMTKLQKAESAHGGYWRYDFTDFSYLYNLYFPTVALLNDVRVNLDKLLINYPSCQKELVKNLANWVGIESEYLTVGNGISEIIRIVNTNFIKKIAIPLPTFNEYESGLKPEQLFYFDTTSNDFNLNLEDYAQAIKKENCSAALLINPNNPTGKFCRLEEVKTFLETLKDLELIIVDESFIGFVSEEGQSLEKVFKNYSNLVIVHSLGKELGILGVRLGYIVSVNDKFNNLLRTYLPIWNVNSIAEYILEILPKYRKEHKESLIRVKEDRNYLLKRLEEIAYLKVLDSETNYIFCILDEKIKSDELRDKLFVKHNILIKDCSNKKGLEDKKYIRIAVRTQSETDELISCLEKII</sequence>
<dbReference type="InterPro" id="IPR015421">
    <property type="entry name" value="PyrdxlP-dep_Trfase_major"/>
</dbReference>
<protein>
    <recommendedName>
        <fullName evidence="7">Aminotransferase</fullName>
    </recommendedName>
</protein>
<feature type="domain" description="Nucleotidyl transferase" evidence="4">
    <location>
        <begin position="3"/>
        <end position="114"/>
    </location>
</feature>
<dbReference type="Gene3D" id="3.90.550.10">
    <property type="entry name" value="Spore Coat Polysaccharide Biosynthesis Protein SpsA, Chain A"/>
    <property type="match status" value="1"/>
</dbReference>
<dbReference type="Pfam" id="PF00483">
    <property type="entry name" value="NTP_transferase"/>
    <property type="match status" value="1"/>
</dbReference>
<evidence type="ECO:0000256" key="1">
    <source>
        <dbReference type="ARBA" id="ARBA00001933"/>
    </source>
</evidence>
<dbReference type="InterPro" id="IPR029044">
    <property type="entry name" value="Nucleotide-diphossugar_trans"/>
</dbReference>
<proteinExistence type="predicted"/>
<evidence type="ECO:0000313" key="5">
    <source>
        <dbReference type="EMBL" id="OGH84954.1"/>
    </source>
</evidence>
<evidence type="ECO:0008006" key="7">
    <source>
        <dbReference type="Google" id="ProtNLM"/>
    </source>
</evidence>
<evidence type="ECO:0000256" key="2">
    <source>
        <dbReference type="ARBA" id="ARBA00022898"/>
    </source>
</evidence>
<dbReference type="InterPro" id="IPR005835">
    <property type="entry name" value="NTP_transferase_dom"/>
</dbReference>
<name>A0A1F6NMT6_9BACT</name>
<organism evidence="5 6">
    <name type="scientific">Candidatus Magasanikbacteria bacterium RIFOXYC12_FULL_33_11</name>
    <dbReference type="NCBI Taxonomy" id="1798701"/>
    <lineage>
        <taxon>Bacteria</taxon>
        <taxon>Candidatus Magasanikiibacteriota</taxon>
    </lineage>
</organism>
<dbReference type="Proteomes" id="UP000178349">
    <property type="component" value="Unassembled WGS sequence"/>
</dbReference>
<comment type="cofactor">
    <cofactor evidence="1">
        <name>pyridoxal 5'-phosphate</name>
        <dbReference type="ChEBI" id="CHEBI:597326"/>
    </cofactor>
</comment>
<evidence type="ECO:0000259" key="3">
    <source>
        <dbReference type="Pfam" id="PF00155"/>
    </source>
</evidence>
<reference evidence="5 6" key="1">
    <citation type="journal article" date="2016" name="Nat. Commun.">
        <title>Thousands of microbial genomes shed light on interconnected biogeochemical processes in an aquifer system.</title>
        <authorList>
            <person name="Anantharaman K."/>
            <person name="Brown C.T."/>
            <person name="Hug L.A."/>
            <person name="Sharon I."/>
            <person name="Castelle C.J."/>
            <person name="Probst A.J."/>
            <person name="Thomas B.C."/>
            <person name="Singh A."/>
            <person name="Wilkins M.J."/>
            <person name="Karaoz U."/>
            <person name="Brodie E.L."/>
            <person name="Williams K.H."/>
            <person name="Hubbard S.S."/>
            <person name="Banfield J.F."/>
        </authorList>
    </citation>
    <scope>NUCLEOTIDE SEQUENCE [LARGE SCALE GENOMIC DNA]</scope>
</reference>
<dbReference type="AlphaFoldDB" id="A0A1F6NMT6"/>
<dbReference type="PANTHER" id="PTHR42885:SF1">
    <property type="entry name" value="THREONINE-PHOSPHATE DECARBOXYLASE"/>
    <property type="match status" value="1"/>
</dbReference>
<evidence type="ECO:0000259" key="4">
    <source>
        <dbReference type="Pfam" id="PF00483"/>
    </source>
</evidence>
<gene>
    <name evidence="5" type="ORF">A2493_01855</name>
</gene>
<dbReference type="EMBL" id="MFQW01000054">
    <property type="protein sequence ID" value="OGH84954.1"/>
    <property type="molecule type" value="Genomic_DNA"/>
</dbReference>
<keyword evidence="2" id="KW-0663">Pyridoxal phosphate</keyword>
<dbReference type="Gene3D" id="3.90.1150.10">
    <property type="entry name" value="Aspartate Aminotransferase, domain 1"/>
    <property type="match status" value="1"/>
</dbReference>
<dbReference type="GO" id="GO:0030170">
    <property type="term" value="F:pyridoxal phosphate binding"/>
    <property type="evidence" value="ECO:0007669"/>
    <property type="project" value="InterPro"/>
</dbReference>
<comment type="caution">
    <text evidence="5">The sequence shown here is derived from an EMBL/GenBank/DDBJ whole genome shotgun (WGS) entry which is preliminary data.</text>
</comment>
<feature type="domain" description="Aminotransferase class I/classII large" evidence="3">
    <location>
        <begin position="294"/>
        <end position="592"/>
    </location>
</feature>
<accession>A0A1F6NMT6</accession>
<evidence type="ECO:0000313" key="6">
    <source>
        <dbReference type="Proteomes" id="UP000178349"/>
    </source>
</evidence>
<dbReference type="SUPFAM" id="SSF53448">
    <property type="entry name" value="Nucleotide-diphospho-sugar transferases"/>
    <property type="match status" value="1"/>
</dbReference>
<dbReference type="CDD" id="cd00609">
    <property type="entry name" value="AAT_like"/>
    <property type="match status" value="1"/>
</dbReference>
<dbReference type="Pfam" id="PF00155">
    <property type="entry name" value="Aminotran_1_2"/>
    <property type="match status" value="1"/>
</dbReference>
<dbReference type="InterPro" id="IPR015424">
    <property type="entry name" value="PyrdxlP-dep_Trfase"/>
</dbReference>
<dbReference type="InterPro" id="IPR004839">
    <property type="entry name" value="Aminotransferase_I/II_large"/>
</dbReference>